<dbReference type="GO" id="GO:0003735">
    <property type="term" value="F:structural constituent of ribosome"/>
    <property type="evidence" value="ECO:0007669"/>
    <property type="project" value="InterPro"/>
</dbReference>
<dbReference type="AlphaFoldDB" id="A0A069DYC9"/>
<name>A0A069DYC9_9HEMI</name>
<evidence type="ECO:0000313" key="1">
    <source>
        <dbReference type="EMBL" id="JAC86414.1"/>
    </source>
</evidence>
<dbReference type="PANTHER" id="PTHR13528">
    <property type="entry name" value="39S RIBOSOMAL PROTEIN L28, MITOCHONDRIAL"/>
    <property type="match status" value="1"/>
</dbReference>
<dbReference type="EMBL" id="GBGD01002475">
    <property type="protein sequence ID" value="JAC86414.1"/>
    <property type="molecule type" value="mRNA"/>
</dbReference>
<organism evidence="1">
    <name type="scientific">Panstrongylus megistus</name>
    <dbReference type="NCBI Taxonomy" id="65343"/>
    <lineage>
        <taxon>Eukaryota</taxon>
        <taxon>Metazoa</taxon>
        <taxon>Ecdysozoa</taxon>
        <taxon>Arthropoda</taxon>
        <taxon>Hexapoda</taxon>
        <taxon>Insecta</taxon>
        <taxon>Pterygota</taxon>
        <taxon>Neoptera</taxon>
        <taxon>Paraneoptera</taxon>
        <taxon>Hemiptera</taxon>
        <taxon>Heteroptera</taxon>
        <taxon>Panheteroptera</taxon>
        <taxon>Cimicomorpha</taxon>
        <taxon>Reduviidae</taxon>
        <taxon>Triatominae</taxon>
        <taxon>Panstrongylus</taxon>
    </lineage>
</organism>
<keyword evidence="1" id="KW-0689">Ribosomal protein</keyword>
<dbReference type="PANTHER" id="PTHR13528:SF2">
    <property type="entry name" value="LARGE RIBOSOMAL SUBUNIT PROTEIN BL28M"/>
    <property type="match status" value="1"/>
</dbReference>
<dbReference type="InterPro" id="IPR026569">
    <property type="entry name" value="Ribosomal_bL28"/>
</dbReference>
<sequence>MASGATRAAEALKLYKFPKYDILKEEGAHLPESYKKFFREWKLSKPLSVHYKPPSSKWIRDDVTGEVKRVQDCPIPLKFPPESHSGIWGGEGVIKGFQKRNRLKQRVPHFWVPVLKKSVVYSEVLNKRMEVTVTERTIDLILKHHGFDNYLLQNKACDLQSQLALKLKKKILQTLYYKELYPDDPIKKEEIYSKYKHYLNEYSAEDIEWYGLSFDEALRKAEEINKIKNKPVPLKHQFRAEFLQQLMDQKNQQEASIEVDADSKSWIQKFNPFSKKT</sequence>
<accession>A0A069DYC9</accession>
<reference evidence="1" key="1">
    <citation type="journal article" date="2015" name="J. Med. Entomol.">
        <title>A Deep Insight Into the Sialotranscriptome of the Chagas Disease Vector, Panstrongylus megistus (Hemiptera: Heteroptera).</title>
        <authorList>
            <person name="Ribeiro J.M."/>
            <person name="Schwarz A."/>
            <person name="Francischetti I.M."/>
        </authorList>
    </citation>
    <scope>NUCLEOTIDE SEQUENCE</scope>
    <source>
        <tissue evidence="1">Salivary glands</tissue>
    </source>
</reference>
<keyword evidence="1" id="KW-0687">Ribonucleoprotein</keyword>
<dbReference type="GO" id="GO:0005762">
    <property type="term" value="C:mitochondrial large ribosomal subunit"/>
    <property type="evidence" value="ECO:0007669"/>
    <property type="project" value="TreeGrafter"/>
</dbReference>
<protein>
    <submittedName>
        <fullName evidence="1">Putative mitochondrial ribosomal protein</fullName>
    </submittedName>
</protein>
<proteinExistence type="evidence at transcript level"/>